<comment type="subcellular location">
    <subcellularLocation>
        <location evidence="1">Nucleus</location>
    </subcellularLocation>
</comment>
<dbReference type="Proteomes" id="UP000799778">
    <property type="component" value="Unassembled WGS sequence"/>
</dbReference>
<dbReference type="PROSITE" id="PS50048">
    <property type="entry name" value="ZN2_CY6_FUNGAL_2"/>
    <property type="match status" value="1"/>
</dbReference>
<dbReference type="Pfam" id="PF04082">
    <property type="entry name" value="Fungal_trans"/>
    <property type="match status" value="1"/>
</dbReference>
<gene>
    <name evidence="8" type="ORF">BU24DRAFT_11536</name>
</gene>
<dbReference type="PROSITE" id="PS00463">
    <property type="entry name" value="ZN2_CY6_FUNGAL_1"/>
    <property type="match status" value="1"/>
</dbReference>
<dbReference type="Pfam" id="PF00172">
    <property type="entry name" value="Zn_clus"/>
    <property type="match status" value="1"/>
</dbReference>
<protein>
    <recommendedName>
        <fullName evidence="7">Zn(2)-C6 fungal-type domain-containing protein</fullName>
    </recommendedName>
</protein>
<dbReference type="RefSeq" id="XP_033389281.1">
    <property type="nucleotide sequence ID" value="XM_033520838.1"/>
</dbReference>
<name>A0A6A5Y5X0_9PLEO</name>
<feature type="domain" description="Zn(2)-C6 fungal-type" evidence="7">
    <location>
        <begin position="13"/>
        <end position="43"/>
    </location>
</feature>
<dbReference type="AlphaFoldDB" id="A0A6A5Y5X0"/>
<evidence type="ECO:0000256" key="1">
    <source>
        <dbReference type="ARBA" id="ARBA00004123"/>
    </source>
</evidence>
<evidence type="ECO:0000256" key="3">
    <source>
        <dbReference type="ARBA" id="ARBA00023015"/>
    </source>
</evidence>
<dbReference type="Gene3D" id="4.10.240.10">
    <property type="entry name" value="Zn(2)-C6 fungal-type DNA-binding domain"/>
    <property type="match status" value="1"/>
</dbReference>
<dbReference type="GO" id="GO:0006351">
    <property type="term" value="P:DNA-templated transcription"/>
    <property type="evidence" value="ECO:0007669"/>
    <property type="project" value="InterPro"/>
</dbReference>
<dbReference type="SUPFAM" id="SSF57701">
    <property type="entry name" value="Zn2/Cys6 DNA-binding domain"/>
    <property type="match status" value="1"/>
</dbReference>
<evidence type="ECO:0000256" key="6">
    <source>
        <dbReference type="SAM" id="MobiDB-lite"/>
    </source>
</evidence>
<dbReference type="OrthoDB" id="3862662at2759"/>
<dbReference type="InterPro" id="IPR001138">
    <property type="entry name" value="Zn2Cys6_DnaBD"/>
</dbReference>
<accession>A0A6A5Y5X0</accession>
<organism evidence="8 9">
    <name type="scientific">Aaosphaeria arxii CBS 175.79</name>
    <dbReference type="NCBI Taxonomy" id="1450172"/>
    <lineage>
        <taxon>Eukaryota</taxon>
        <taxon>Fungi</taxon>
        <taxon>Dikarya</taxon>
        <taxon>Ascomycota</taxon>
        <taxon>Pezizomycotina</taxon>
        <taxon>Dothideomycetes</taxon>
        <taxon>Pleosporomycetidae</taxon>
        <taxon>Pleosporales</taxon>
        <taxon>Pleosporales incertae sedis</taxon>
        <taxon>Aaosphaeria</taxon>
    </lineage>
</organism>
<keyword evidence="4" id="KW-0804">Transcription</keyword>
<keyword evidence="3" id="KW-0805">Transcription regulation</keyword>
<dbReference type="CDD" id="cd12148">
    <property type="entry name" value="fungal_TF_MHR"/>
    <property type="match status" value="1"/>
</dbReference>
<keyword evidence="2" id="KW-0479">Metal-binding</keyword>
<dbReference type="SMART" id="SM00066">
    <property type="entry name" value="GAL4"/>
    <property type="match status" value="1"/>
</dbReference>
<dbReference type="GO" id="GO:0000981">
    <property type="term" value="F:DNA-binding transcription factor activity, RNA polymerase II-specific"/>
    <property type="evidence" value="ECO:0007669"/>
    <property type="project" value="InterPro"/>
</dbReference>
<proteinExistence type="predicted"/>
<evidence type="ECO:0000256" key="4">
    <source>
        <dbReference type="ARBA" id="ARBA00023163"/>
    </source>
</evidence>
<dbReference type="GeneID" id="54278235"/>
<keyword evidence="9" id="KW-1185">Reference proteome</keyword>
<feature type="region of interest" description="Disordered" evidence="6">
    <location>
        <begin position="76"/>
        <end position="103"/>
    </location>
</feature>
<keyword evidence="5" id="KW-0539">Nucleus</keyword>
<reference evidence="8" key="1">
    <citation type="journal article" date="2020" name="Stud. Mycol.">
        <title>101 Dothideomycetes genomes: a test case for predicting lifestyles and emergence of pathogens.</title>
        <authorList>
            <person name="Haridas S."/>
            <person name="Albert R."/>
            <person name="Binder M."/>
            <person name="Bloem J."/>
            <person name="Labutti K."/>
            <person name="Salamov A."/>
            <person name="Andreopoulos B."/>
            <person name="Baker S."/>
            <person name="Barry K."/>
            <person name="Bills G."/>
            <person name="Bluhm B."/>
            <person name="Cannon C."/>
            <person name="Castanera R."/>
            <person name="Culley D."/>
            <person name="Daum C."/>
            <person name="Ezra D."/>
            <person name="Gonzalez J."/>
            <person name="Henrissat B."/>
            <person name="Kuo A."/>
            <person name="Liang C."/>
            <person name="Lipzen A."/>
            <person name="Lutzoni F."/>
            <person name="Magnuson J."/>
            <person name="Mondo S."/>
            <person name="Nolan M."/>
            <person name="Ohm R."/>
            <person name="Pangilinan J."/>
            <person name="Park H.-J."/>
            <person name="Ramirez L."/>
            <person name="Alfaro M."/>
            <person name="Sun H."/>
            <person name="Tritt A."/>
            <person name="Yoshinaga Y."/>
            <person name="Zwiers L.-H."/>
            <person name="Turgeon B."/>
            <person name="Goodwin S."/>
            <person name="Spatafora J."/>
            <person name="Crous P."/>
            <person name="Grigoriev I."/>
        </authorList>
    </citation>
    <scope>NUCLEOTIDE SEQUENCE</scope>
    <source>
        <strain evidence="8">CBS 175.79</strain>
    </source>
</reference>
<dbReference type="GO" id="GO:0003677">
    <property type="term" value="F:DNA binding"/>
    <property type="evidence" value="ECO:0007669"/>
    <property type="project" value="InterPro"/>
</dbReference>
<evidence type="ECO:0000256" key="5">
    <source>
        <dbReference type="ARBA" id="ARBA00023242"/>
    </source>
</evidence>
<dbReference type="InterPro" id="IPR007219">
    <property type="entry name" value="XnlR_reg_dom"/>
</dbReference>
<dbReference type="InterPro" id="IPR036864">
    <property type="entry name" value="Zn2-C6_fun-type_DNA-bd_sf"/>
</dbReference>
<evidence type="ECO:0000259" key="7">
    <source>
        <dbReference type="PROSITE" id="PS50048"/>
    </source>
</evidence>
<evidence type="ECO:0000256" key="2">
    <source>
        <dbReference type="ARBA" id="ARBA00022723"/>
    </source>
</evidence>
<evidence type="ECO:0000313" key="9">
    <source>
        <dbReference type="Proteomes" id="UP000799778"/>
    </source>
</evidence>
<feature type="compositionally biased region" description="Polar residues" evidence="6">
    <location>
        <begin position="78"/>
        <end position="90"/>
    </location>
</feature>
<dbReference type="PANTHER" id="PTHR47338">
    <property type="entry name" value="ZN(II)2CYS6 TRANSCRIPTION FACTOR (EUROFUNG)-RELATED"/>
    <property type="match status" value="1"/>
</dbReference>
<sequence>MQNFGNDQLATRTCWQCKSSKKKCDKLLPTCSRCSRLSIECAYDGEKPDAAPSNHDSNDTKFEQIFQRLERLEHLISNPDSPTTTRTSASHEPPPSYVSNIDHSCQPPSWQVDPGQLKQEYVGFMLWGSVFRIMSESHTTIDAVADNYFKWTHQWLPMISRSRFDTGLERLKVYSTDRGSSLTILAMHLTVTPVSEHPGSTPLSDSPWYRACKYYFSYFASVEEPTVDIIQAGILLALFEHMQSIDNKALTTLGICGRLACALDLDDIVAQALIREPGEISSEVEEAIQTWFALILLDRFHSSLLSIRNHSK</sequence>
<dbReference type="InterPro" id="IPR050815">
    <property type="entry name" value="TF_fung"/>
</dbReference>
<evidence type="ECO:0000313" key="8">
    <source>
        <dbReference type="EMBL" id="KAF2020942.1"/>
    </source>
</evidence>
<dbReference type="GO" id="GO:0005634">
    <property type="term" value="C:nucleus"/>
    <property type="evidence" value="ECO:0007669"/>
    <property type="project" value="UniProtKB-SubCell"/>
</dbReference>
<dbReference type="GO" id="GO:0008270">
    <property type="term" value="F:zinc ion binding"/>
    <property type="evidence" value="ECO:0007669"/>
    <property type="project" value="InterPro"/>
</dbReference>
<dbReference type="PANTHER" id="PTHR47338:SF20">
    <property type="entry name" value="ZN(II)2CYS6 TRANSCRIPTION FACTOR (EUROFUNG)"/>
    <property type="match status" value="1"/>
</dbReference>
<dbReference type="EMBL" id="ML978066">
    <property type="protein sequence ID" value="KAF2020942.1"/>
    <property type="molecule type" value="Genomic_DNA"/>
</dbReference>